<proteinExistence type="inferred from homology"/>
<evidence type="ECO:0000256" key="2">
    <source>
        <dbReference type="ARBA" id="ARBA00022525"/>
    </source>
</evidence>
<protein>
    <recommendedName>
        <fullName evidence="4">Flagellin</fullName>
    </recommendedName>
</protein>
<keyword evidence="7" id="KW-0282">Flagellum</keyword>
<comment type="caution">
    <text evidence="7">The sequence shown here is derived from an EMBL/GenBank/DDBJ whole genome shotgun (WGS) entry which is preliminary data.</text>
</comment>
<sequence length="298" mass="32447">MALYLTNISLMHANRTMSNVTSQLDTVYKRLSSGFRINSAKDDPAGFQIANRLTSQINGYKQGRRNANDGLALAQCMEGALDESVNMLQRIRVLALQAANGTYATFERLTMDEEVKQLCLEITRIAKKTTYAGSPILDRNDIGLFNANGNIDILVSGQAGDVISIPGTENGFSLSGLCTALNLSSASFVKKDGNGNVSFSLTSAQNAQDLLKDIDKYIGSIDSYRGTLGGIQNRFESVIRLNSVMEENLSDARSRIRDTDYAEEAANLARLTVQQQVCASLIPRIMQSKSIILSLLQG</sequence>
<dbReference type="PRINTS" id="PR00207">
    <property type="entry name" value="FLAGELLIN"/>
</dbReference>
<name>A0ABS7DHN9_9GAMM</name>
<keyword evidence="3 4" id="KW-0975">Bacterial flagellum</keyword>
<reference evidence="7 8" key="1">
    <citation type="submission" date="2021-03" db="EMBL/GenBank/DDBJ databases">
        <title>Succinivibrio sp. nov. isolated from feces of cow.</title>
        <authorList>
            <person name="Choi J.-Y."/>
        </authorList>
    </citation>
    <scope>NUCLEOTIDE SEQUENCE [LARGE SCALE GENOMIC DNA]</scope>
    <source>
        <strain evidence="7 8">AGMB01872</strain>
    </source>
</reference>
<dbReference type="EMBL" id="JAGFNY010000009">
    <property type="protein sequence ID" value="MBW7570061.1"/>
    <property type="molecule type" value="Genomic_DNA"/>
</dbReference>
<dbReference type="PANTHER" id="PTHR42792:SF2">
    <property type="entry name" value="FLAGELLIN"/>
    <property type="match status" value="1"/>
</dbReference>
<dbReference type="Gene3D" id="1.20.1330.10">
    <property type="entry name" value="f41 fragment of flagellin, N-terminal domain"/>
    <property type="match status" value="2"/>
</dbReference>
<evidence type="ECO:0000313" key="8">
    <source>
        <dbReference type="Proteomes" id="UP000731465"/>
    </source>
</evidence>
<evidence type="ECO:0000259" key="6">
    <source>
        <dbReference type="Pfam" id="PF00700"/>
    </source>
</evidence>
<evidence type="ECO:0000259" key="5">
    <source>
        <dbReference type="Pfam" id="PF00669"/>
    </source>
</evidence>
<dbReference type="Proteomes" id="UP000731465">
    <property type="component" value="Unassembled WGS sequence"/>
</dbReference>
<dbReference type="InterPro" id="IPR001029">
    <property type="entry name" value="Flagellin_N"/>
</dbReference>
<evidence type="ECO:0000313" key="7">
    <source>
        <dbReference type="EMBL" id="MBW7570061.1"/>
    </source>
</evidence>
<feature type="domain" description="Flagellin C-terminal" evidence="6">
    <location>
        <begin position="212"/>
        <end position="296"/>
    </location>
</feature>
<dbReference type="Pfam" id="PF00669">
    <property type="entry name" value="Flagellin_N"/>
    <property type="match status" value="1"/>
</dbReference>
<keyword evidence="7" id="KW-0969">Cilium</keyword>
<dbReference type="InterPro" id="IPR001492">
    <property type="entry name" value="Flagellin"/>
</dbReference>
<comment type="function">
    <text evidence="4">Flagellin is the subunit protein which polymerizes to form the filaments of bacterial flagella.</text>
</comment>
<evidence type="ECO:0000256" key="3">
    <source>
        <dbReference type="ARBA" id="ARBA00023143"/>
    </source>
</evidence>
<dbReference type="Pfam" id="PF00700">
    <property type="entry name" value="Flagellin_C"/>
    <property type="match status" value="1"/>
</dbReference>
<dbReference type="InterPro" id="IPR042187">
    <property type="entry name" value="Flagellin_C_sub2"/>
</dbReference>
<accession>A0ABS7DHN9</accession>
<feature type="domain" description="Flagellin N-terminal" evidence="5">
    <location>
        <begin position="6"/>
        <end position="139"/>
    </location>
</feature>
<evidence type="ECO:0000256" key="4">
    <source>
        <dbReference type="RuleBase" id="RU362073"/>
    </source>
</evidence>
<keyword evidence="7" id="KW-0966">Cell projection</keyword>
<evidence type="ECO:0000256" key="1">
    <source>
        <dbReference type="ARBA" id="ARBA00005709"/>
    </source>
</evidence>
<gene>
    <name evidence="7" type="ORF">J5V48_04040</name>
</gene>
<dbReference type="RefSeq" id="WP_219937279.1">
    <property type="nucleotide sequence ID" value="NZ_JAGFNY010000009.1"/>
</dbReference>
<organism evidence="7 8">
    <name type="scientific">Succinivibrio faecicola</name>
    <dbReference type="NCBI Taxonomy" id="2820300"/>
    <lineage>
        <taxon>Bacteria</taxon>
        <taxon>Pseudomonadati</taxon>
        <taxon>Pseudomonadota</taxon>
        <taxon>Gammaproteobacteria</taxon>
        <taxon>Aeromonadales</taxon>
        <taxon>Succinivibrionaceae</taxon>
        <taxon>Succinivibrio</taxon>
    </lineage>
</organism>
<dbReference type="InterPro" id="IPR046358">
    <property type="entry name" value="Flagellin_C"/>
</dbReference>
<dbReference type="Gene3D" id="6.10.10.10">
    <property type="entry name" value="Flagellar export chaperone, C-terminal domain"/>
    <property type="match status" value="1"/>
</dbReference>
<keyword evidence="2 4" id="KW-0964">Secreted</keyword>
<keyword evidence="8" id="KW-1185">Reference proteome</keyword>
<dbReference type="SUPFAM" id="SSF64518">
    <property type="entry name" value="Phase 1 flagellin"/>
    <property type="match status" value="1"/>
</dbReference>
<comment type="similarity">
    <text evidence="1 4">Belongs to the bacterial flagellin family.</text>
</comment>
<dbReference type="PANTHER" id="PTHR42792">
    <property type="entry name" value="FLAGELLIN"/>
    <property type="match status" value="1"/>
</dbReference>
<comment type="subcellular location">
    <subcellularLocation>
        <location evidence="4">Secreted</location>
    </subcellularLocation>
    <subcellularLocation>
        <location evidence="4">Bacterial flagellum</location>
    </subcellularLocation>
</comment>